<name>A0A0A0ENF2_9GAMM</name>
<evidence type="ECO:0000313" key="1">
    <source>
        <dbReference type="EMBL" id="KGM50732.1"/>
    </source>
</evidence>
<evidence type="ECO:0000313" key="2">
    <source>
        <dbReference type="Proteomes" id="UP000029998"/>
    </source>
</evidence>
<dbReference type="AlphaFoldDB" id="A0A0A0ENF2"/>
<keyword evidence="2" id="KW-1185">Reference proteome</keyword>
<proteinExistence type="predicted"/>
<accession>A0A0A0ENF2</accession>
<organism evidence="1 2">
    <name type="scientific">Lysobacter daejeonensis GH1-9</name>
    <dbReference type="NCBI Taxonomy" id="1385517"/>
    <lineage>
        <taxon>Bacteria</taxon>
        <taxon>Pseudomonadati</taxon>
        <taxon>Pseudomonadota</taxon>
        <taxon>Gammaproteobacteria</taxon>
        <taxon>Lysobacterales</taxon>
        <taxon>Lysobacteraceae</taxon>
        <taxon>Aerolutibacter</taxon>
    </lineage>
</organism>
<sequence>MYVLSEQLDTDGDPNVPFRRYAEYLAQNRSRFPTAAYNLASSGLLLNASDPRCPHDGWLEWAKFEEPSEGERHEIRSLSLRVRLLGAYHDRFIELFYPQVFSYAMSNPHSAAGHFDWRYSEIRLSDKGNVIHEIEWAGPPGMEARWIIEASDVQLDTFPLDKV</sequence>
<protein>
    <submittedName>
        <fullName evidence="1">Uncharacterized protein</fullName>
    </submittedName>
</protein>
<comment type="caution">
    <text evidence="1">The sequence shown here is derived from an EMBL/GenBank/DDBJ whole genome shotgun (WGS) entry which is preliminary data.</text>
</comment>
<dbReference type="RefSeq" id="WP_036140548.1">
    <property type="nucleotide sequence ID" value="NZ_AVPU01000077.1"/>
</dbReference>
<gene>
    <name evidence="1" type="ORF">N800_14595</name>
</gene>
<dbReference type="OrthoDB" id="3822937at2"/>
<dbReference type="EMBL" id="AVPU01000077">
    <property type="protein sequence ID" value="KGM50732.1"/>
    <property type="molecule type" value="Genomic_DNA"/>
</dbReference>
<dbReference type="Proteomes" id="UP000029998">
    <property type="component" value="Unassembled WGS sequence"/>
</dbReference>
<reference evidence="1 2" key="1">
    <citation type="submission" date="2013-08" db="EMBL/GenBank/DDBJ databases">
        <title>Genome sequencing of Lysobacter.</title>
        <authorList>
            <person name="Zhang S."/>
            <person name="Wang G."/>
        </authorList>
    </citation>
    <scope>NUCLEOTIDE SEQUENCE [LARGE SCALE GENOMIC DNA]</scope>
    <source>
        <strain evidence="1 2">GH1-9</strain>
    </source>
</reference>